<feature type="transmembrane region" description="Helical" evidence="7">
    <location>
        <begin position="145"/>
        <end position="170"/>
    </location>
</feature>
<accession>A0A4S1CCY6</accession>
<dbReference type="PANTHER" id="PTHR30176">
    <property type="entry name" value="FERREDOXIN-TYPE PROTEIN NAPH"/>
    <property type="match status" value="1"/>
</dbReference>
<protein>
    <submittedName>
        <fullName evidence="9">4Fe-4S binding protein</fullName>
    </submittedName>
</protein>
<keyword evidence="6" id="KW-0411">Iron-sulfur</keyword>
<gene>
    <name evidence="9" type="ORF">E4633_18110</name>
</gene>
<keyword evidence="3" id="KW-0479">Metal-binding</keyword>
<dbReference type="InterPro" id="IPR017900">
    <property type="entry name" value="4Fe4S_Fe_S_CS"/>
</dbReference>
<dbReference type="Gene3D" id="2.60.40.10">
    <property type="entry name" value="Immunoglobulins"/>
    <property type="match status" value="1"/>
</dbReference>
<dbReference type="GO" id="GO:0051539">
    <property type="term" value="F:4 iron, 4 sulfur cluster binding"/>
    <property type="evidence" value="ECO:0007669"/>
    <property type="project" value="UniProtKB-KW"/>
</dbReference>
<keyword evidence="5" id="KW-0408">Iron</keyword>
<evidence type="ECO:0000256" key="2">
    <source>
        <dbReference type="ARBA" id="ARBA00022485"/>
    </source>
</evidence>
<reference evidence="9 10" key="1">
    <citation type="submission" date="2019-04" db="EMBL/GenBank/DDBJ databases">
        <title>Geobacter oryzae sp. nov., ferric-reducing bacteria isolated from paddy soil.</title>
        <authorList>
            <person name="Xu Z."/>
            <person name="Masuda Y."/>
            <person name="Itoh H."/>
            <person name="Senoo K."/>
        </authorList>
    </citation>
    <scope>NUCLEOTIDE SEQUENCE [LARGE SCALE GENOMIC DNA]</scope>
    <source>
        <strain evidence="9 10">Red111</strain>
    </source>
</reference>
<dbReference type="RefSeq" id="WP_135872333.1">
    <property type="nucleotide sequence ID" value="NZ_SRSC01000004.1"/>
</dbReference>
<feature type="transmembrane region" description="Helical" evidence="7">
    <location>
        <begin position="61"/>
        <end position="82"/>
    </location>
</feature>
<dbReference type="Pfam" id="PF11614">
    <property type="entry name" value="FixG_C"/>
    <property type="match status" value="1"/>
</dbReference>
<keyword evidence="4" id="KW-0249">Electron transport</keyword>
<dbReference type="EMBL" id="SRSC01000004">
    <property type="protein sequence ID" value="TGU70900.1"/>
    <property type="molecule type" value="Genomic_DNA"/>
</dbReference>
<evidence type="ECO:0000313" key="9">
    <source>
        <dbReference type="EMBL" id="TGU70900.1"/>
    </source>
</evidence>
<comment type="caution">
    <text evidence="9">The sequence shown here is derived from an EMBL/GenBank/DDBJ whole genome shotgun (WGS) entry which is preliminary data.</text>
</comment>
<evidence type="ECO:0000259" key="8">
    <source>
        <dbReference type="PROSITE" id="PS51379"/>
    </source>
</evidence>
<dbReference type="Pfam" id="PF13746">
    <property type="entry name" value="Fer4_18"/>
    <property type="match status" value="1"/>
</dbReference>
<dbReference type="AlphaFoldDB" id="A0A4S1CCY6"/>
<keyword evidence="1" id="KW-0813">Transport</keyword>
<keyword evidence="2" id="KW-0004">4Fe-4S</keyword>
<evidence type="ECO:0000256" key="1">
    <source>
        <dbReference type="ARBA" id="ARBA00022448"/>
    </source>
</evidence>
<feature type="domain" description="4Fe-4S ferredoxin-type" evidence="8">
    <location>
        <begin position="199"/>
        <end position="230"/>
    </location>
</feature>
<proteinExistence type="predicted"/>
<dbReference type="PROSITE" id="PS51379">
    <property type="entry name" value="4FE4S_FER_2"/>
    <property type="match status" value="1"/>
</dbReference>
<evidence type="ECO:0000313" key="10">
    <source>
        <dbReference type="Proteomes" id="UP000306416"/>
    </source>
</evidence>
<dbReference type="GO" id="GO:0046872">
    <property type="term" value="F:metal ion binding"/>
    <property type="evidence" value="ECO:0007669"/>
    <property type="project" value="UniProtKB-KW"/>
</dbReference>
<organism evidence="9 10">
    <name type="scientific">Geomonas terrae</name>
    <dbReference type="NCBI Taxonomy" id="2562681"/>
    <lineage>
        <taxon>Bacteria</taxon>
        <taxon>Pseudomonadati</taxon>
        <taxon>Thermodesulfobacteriota</taxon>
        <taxon>Desulfuromonadia</taxon>
        <taxon>Geobacterales</taxon>
        <taxon>Geobacteraceae</taxon>
        <taxon>Geomonas</taxon>
    </lineage>
</organism>
<dbReference type="InterPro" id="IPR032879">
    <property type="entry name" value="FixG_C"/>
</dbReference>
<keyword evidence="10" id="KW-1185">Reference proteome</keyword>
<evidence type="ECO:0000256" key="5">
    <source>
        <dbReference type="ARBA" id="ARBA00023004"/>
    </source>
</evidence>
<dbReference type="Pfam" id="PF12801">
    <property type="entry name" value="Fer4_5"/>
    <property type="match status" value="2"/>
</dbReference>
<evidence type="ECO:0000256" key="3">
    <source>
        <dbReference type="ARBA" id="ARBA00022723"/>
    </source>
</evidence>
<keyword evidence="7" id="KW-0472">Membrane</keyword>
<dbReference type="PANTHER" id="PTHR30176:SF3">
    <property type="entry name" value="FERREDOXIN-TYPE PROTEIN NAPH"/>
    <property type="match status" value="1"/>
</dbReference>
<evidence type="ECO:0000256" key="4">
    <source>
        <dbReference type="ARBA" id="ARBA00022982"/>
    </source>
</evidence>
<feature type="transmembrane region" description="Helical" evidence="7">
    <location>
        <begin position="277"/>
        <end position="297"/>
    </location>
</feature>
<dbReference type="GO" id="GO:0005886">
    <property type="term" value="C:plasma membrane"/>
    <property type="evidence" value="ECO:0007669"/>
    <property type="project" value="TreeGrafter"/>
</dbReference>
<dbReference type="SUPFAM" id="SSF54862">
    <property type="entry name" value="4Fe-4S ferredoxins"/>
    <property type="match status" value="1"/>
</dbReference>
<sequence length="407" mass="43948">MILPPFKTARIAPKRKTVQWLCTLLLLVVPFIRPGGESLLRLDAGTRTLLFFGAKLRIEEFYLLLVVVLILVFGFLFVTMLFGRVWCGWLCPQTTLGDLADWLDARTRGIPAPLDGALRHAGYLVLSALVASNLVWYFIAPPDFFARLLSGSLGAVAGISLAATGVIVYLDLAFVRRTFCKTVCPYGRIQLMAMERGTLTLEFDPGLKEACIRCGSCVRACPMGIDIRKGLQIECINCGRCLDACRDVMAPRGSGGLIHYTFGPPAPDGSRAINKKALLVGGVVTLLAVLLVVGVTTRKEATLKVQRNASGEVKTLADGSLVNFYSAYIENRSDAAGTFQLETAPMPGYRVELVGPVRDVELSANENRKIGFALKLKPAPAPGTVVELRLVTAGKVVAASPLPVALR</sequence>
<dbReference type="InterPro" id="IPR017896">
    <property type="entry name" value="4Fe4S_Fe-S-bd"/>
</dbReference>
<keyword evidence="7" id="KW-0812">Transmembrane</keyword>
<dbReference type="PROSITE" id="PS00198">
    <property type="entry name" value="4FE4S_FER_1"/>
    <property type="match status" value="1"/>
</dbReference>
<feature type="transmembrane region" description="Helical" evidence="7">
    <location>
        <begin position="121"/>
        <end position="139"/>
    </location>
</feature>
<dbReference type="InterPro" id="IPR051684">
    <property type="entry name" value="Electron_Trans/Redox"/>
</dbReference>
<dbReference type="Gene3D" id="3.30.70.20">
    <property type="match status" value="1"/>
</dbReference>
<name>A0A4S1CCY6_9BACT</name>
<dbReference type="InterPro" id="IPR013783">
    <property type="entry name" value="Ig-like_fold"/>
</dbReference>
<evidence type="ECO:0000256" key="6">
    <source>
        <dbReference type="ARBA" id="ARBA00023014"/>
    </source>
</evidence>
<keyword evidence="7" id="KW-1133">Transmembrane helix</keyword>
<dbReference type="Proteomes" id="UP000306416">
    <property type="component" value="Unassembled WGS sequence"/>
</dbReference>
<evidence type="ECO:0000256" key="7">
    <source>
        <dbReference type="SAM" id="Phobius"/>
    </source>
</evidence>